<evidence type="ECO:0000256" key="1">
    <source>
        <dbReference type="ARBA" id="ARBA00004141"/>
    </source>
</evidence>
<evidence type="ECO:0000256" key="7">
    <source>
        <dbReference type="RuleBase" id="RU361218"/>
    </source>
</evidence>
<protein>
    <recommendedName>
        <fullName evidence="7">Tetraspanin</fullName>
    </recommendedName>
</protein>
<evidence type="ECO:0000256" key="6">
    <source>
        <dbReference type="PIRSR" id="PIRSR002419-1"/>
    </source>
</evidence>
<feature type="transmembrane region" description="Helical" evidence="7">
    <location>
        <begin position="182"/>
        <end position="208"/>
    </location>
</feature>
<feature type="transmembrane region" description="Helical" evidence="7">
    <location>
        <begin position="53"/>
        <end position="74"/>
    </location>
</feature>
<comment type="similarity">
    <text evidence="2 7">Belongs to the tetraspanin (TM4SF) family.</text>
</comment>
<comment type="subcellular location">
    <subcellularLocation>
        <location evidence="1 7">Membrane</location>
        <topology evidence="1 7">Multi-pass membrane protein</topology>
    </subcellularLocation>
</comment>
<dbReference type="PRINTS" id="PR00259">
    <property type="entry name" value="TMFOUR"/>
</dbReference>
<evidence type="ECO:0000256" key="3">
    <source>
        <dbReference type="ARBA" id="ARBA00022692"/>
    </source>
</evidence>
<dbReference type="Gene3D" id="1.10.1450.10">
    <property type="entry name" value="Tetraspanin"/>
    <property type="match status" value="1"/>
</dbReference>
<evidence type="ECO:0000313" key="9">
    <source>
        <dbReference type="Proteomes" id="UP001153714"/>
    </source>
</evidence>
<keyword evidence="4 7" id="KW-1133">Transmembrane helix</keyword>
<dbReference type="PIRSF" id="PIRSF002419">
    <property type="entry name" value="Tetraspanin"/>
    <property type="match status" value="1"/>
</dbReference>
<dbReference type="PANTHER" id="PTHR19282:SF456">
    <property type="entry name" value="CD63 MOLECULE"/>
    <property type="match status" value="1"/>
</dbReference>
<feature type="transmembrane region" description="Helical" evidence="7">
    <location>
        <begin position="81"/>
        <end position="106"/>
    </location>
</feature>
<dbReference type="Proteomes" id="UP001153714">
    <property type="component" value="Chromosome 19"/>
</dbReference>
<feature type="disulfide bond" evidence="6">
    <location>
        <begin position="138"/>
        <end position="156"/>
    </location>
</feature>
<evidence type="ECO:0000256" key="2">
    <source>
        <dbReference type="ARBA" id="ARBA00006840"/>
    </source>
</evidence>
<reference evidence="8" key="1">
    <citation type="submission" date="2021-12" db="EMBL/GenBank/DDBJ databases">
        <authorList>
            <person name="King R."/>
        </authorList>
    </citation>
    <scope>NUCLEOTIDE SEQUENCE</scope>
</reference>
<keyword evidence="5 7" id="KW-0472">Membrane</keyword>
<evidence type="ECO:0000313" key="8">
    <source>
        <dbReference type="EMBL" id="CAG9788431.1"/>
    </source>
</evidence>
<sequence>MGCGEFLVKYILFFANLFFALAGLTLLVLGVVVQLRITDLSNLADGQVQIAPISSMVVGGIVFLIAFFGCCGAIRESNCMLVTYAIFMLILMVVKIALATVIFVSLDSLLGQIPDWLTQSFKTDQQAFHALENTFRCCGPTGAGSYMDLVLPNSCCDTPPCVPLVNAYSGCDTIVKEFLRTFGLIIGIIAIAVGAIQLVAAVFALCLANHARNKYRRSTY</sequence>
<evidence type="ECO:0000256" key="4">
    <source>
        <dbReference type="ARBA" id="ARBA00022989"/>
    </source>
</evidence>
<dbReference type="InterPro" id="IPR000301">
    <property type="entry name" value="Tetraspanin_animals"/>
</dbReference>
<reference evidence="8" key="2">
    <citation type="submission" date="2022-10" db="EMBL/GenBank/DDBJ databases">
        <authorList>
            <consortium name="ENA_rothamsted_submissions"/>
            <consortium name="culmorum"/>
            <person name="King R."/>
        </authorList>
    </citation>
    <scope>NUCLEOTIDE SEQUENCE</scope>
</reference>
<gene>
    <name evidence="8" type="ORF">DIATSA_LOCUS6232</name>
</gene>
<feature type="transmembrane region" description="Helical" evidence="7">
    <location>
        <begin position="12"/>
        <end position="33"/>
    </location>
</feature>
<dbReference type="InterPro" id="IPR018503">
    <property type="entry name" value="Tetraspanin_CS"/>
</dbReference>
<dbReference type="InterPro" id="IPR008952">
    <property type="entry name" value="Tetraspanin_EC2_sf"/>
</dbReference>
<proteinExistence type="inferred from homology"/>
<dbReference type="EMBL" id="OU893350">
    <property type="protein sequence ID" value="CAG9788431.1"/>
    <property type="molecule type" value="Genomic_DNA"/>
</dbReference>
<dbReference type="PROSITE" id="PS00421">
    <property type="entry name" value="TM4_1"/>
    <property type="match status" value="1"/>
</dbReference>
<dbReference type="PANTHER" id="PTHR19282">
    <property type="entry name" value="TETRASPANIN"/>
    <property type="match status" value="1"/>
</dbReference>
<accession>A0A9N9R3A2</accession>
<keyword evidence="6" id="KW-1015">Disulfide bond</keyword>
<evidence type="ECO:0000256" key="5">
    <source>
        <dbReference type="ARBA" id="ARBA00023136"/>
    </source>
</evidence>
<organism evidence="8 9">
    <name type="scientific">Diatraea saccharalis</name>
    <name type="common">sugarcane borer</name>
    <dbReference type="NCBI Taxonomy" id="40085"/>
    <lineage>
        <taxon>Eukaryota</taxon>
        <taxon>Metazoa</taxon>
        <taxon>Ecdysozoa</taxon>
        <taxon>Arthropoda</taxon>
        <taxon>Hexapoda</taxon>
        <taxon>Insecta</taxon>
        <taxon>Pterygota</taxon>
        <taxon>Neoptera</taxon>
        <taxon>Endopterygota</taxon>
        <taxon>Lepidoptera</taxon>
        <taxon>Glossata</taxon>
        <taxon>Ditrysia</taxon>
        <taxon>Pyraloidea</taxon>
        <taxon>Crambidae</taxon>
        <taxon>Crambinae</taxon>
        <taxon>Diatraea</taxon>
    </lineage>
</organism>
<dbReference type="AlphaFoldDB" id="A0A9N9R3A2"/>
<name>A0A9N9R3A2_9NEOP</name>
<dbReference type="CDD" id="cd03127">
    <property type="entry name" value="tetraspanin_LEL"/>
    <property type="match status" value="1"/>
</dbReference>
<dbReference type="Pfam" id="PF00335">
    <property type="entry name" value="Tetraspanin"/>
    <property type="match status" value="1"/>
</dbReference>
<dbReference type="OrthoDB" id="71600at2759"/>
<dbReference type="GO" id="GO:0005886">
    <property type="term" value="C:plasma membrane"/>
    <property type="evidence" value="ECO:0007669"/>
    <property type="project" value="TreeGrafter"/>
</dbReference>
<dbReference type="InterPro" id="IPR018499">
    <property type="entry name" value="Tetraspanin/Peripherin"/>
</dbReference>
<dbReference type="SUPFAM" id="SSF48652">
    <property type="entry name" value="Tetraspanin"/>
    <property type="match status" value="1"/>
</dbReference>
<keyword evidence="9" id="KW-1185">Reference proteome</keyword>
<keyword evidence="3 7" id="KW-0812">Transmembrane</keyword>